<organism evidence="3 4">
    <name type="scientific">Vibrio parahaemolyticus</name>
    <dbReference type="NCBI Taxonomy" id="670"/>
    <lineage>
        <taxon>Bacteria</taxon>
        <taxon>Pseudomonadati</taxon>
        <taxon>Pseudomonadota</taxon>
        <taxon>Gammaproteobacteria</taxon>
        <taxon>Vibrionales</taxon>
        <taxon>Vibrionaceae</taxon>
        <taxon>Vibrio</taxon>
    </lineage>
</organism>
<sequence>MNRAIQGIRHHFLQAGLLEYLEEPHLTEIMLNPDGKLWIERQGEAMTHVGEVSPEDATRILNAVSDYHRQTVTATQPILECELPLDGSRFEGLIPPLVANPSFVIRKKATRVFTFDDYIKAGTLSTDAANVLRQLIVDKRNILTAGGTGSGKTTFANALLHQISMMAPDERMVIIEDTNELQCSAPNHVIKRTNDNAGVSMRTLLRTTLRYRPDRIIVGEVRGGEALDLLKAWNTGHPGGLATIHADSARQGLDRLEQCVSEATATPSRALIASGIHAVVFMARTAGGKRYIKEVLQVNGLTETGYDTTTIWEAT</sequence>
<dbReference type="InterPro" id="IPR050921">
    <property type="entry name" value="T4SS_GSP_E_ATPase"/>
</dbReference>
<dbReference type="Pfam" id="PF00437">
    <property type="entry name" value="T2SSE"/>
    <property type="match status" value="1"/>
</dbReference>
<dbReference type="PANTHER" id="PTHR30486:SF6">
    <property type="entry name" value="TYPE IV PILUS RETRACTATION ATPASE PILT"/>
    <property type="match status" value="1"/>
</dbReference>
<dbReference type="AlphaFoldDB" id="A0AAX1G1A0"/>
<dbReference type="SUPFAM" id="SSF52540">
    <property type="entry name" value="P-loop containing nucleoside triphosphate hydrolases"/>
    <property type="match status" value="1"/>
</dbReference>
<dbReference type="Gene3D" id="3.40.50.300">
    <property type="entry name" value="P-loop containing nucleotide triphosphate hydrolases"/>
    <property type="match status" value="1"/>
</dbReference>
<gene>
    <name evidence="3" type="primary">trbB</name>
    <name evidence="3" type="ORF">EHC69_29055</name>
</gene>
<evidence type="ECO:0000256" key="1">
    <source>
        <dbReference type="ARBA" id="ARBA00006611"/>
    </source>
</evidence>
<reference evidence="3 4" key="1">
    <citation type="submission" date="2018-12" db="EMBL/GenBank/DDBJ databases">
        <title>Genomic insights into the evolutionary origins and pathogenicity of five Vibrio parahaemolyticus strains isolated from the shrimp with acute hepatopancreatic necrosis disease (AHPND).</title>
        <authorList>
            <person name="Yang Q."/>
            <person name="Dong X."/>
            <person name="Xie G."/>
            <person name="Fu S."/>
            <person name="Zou P."/>
            <person name="Sun J."/>
            <person name="Wang Y."/>
            <person name="Huang J."/>
        </authorList>
    </citation>
    <scope>NUCLEOTIDE SEQUENCE [LARGE SCALE GENOMIC DNA]</scope>
    <source>
        <strain evidence="3 4">20160303005-1</strain>
        <plasmid evidence="4">pvpsd2016-4</plasmid>
    </source>
</reference>
<dbReference type="Gene3D" id="3.30.450.90">
    <property type="match status" value="1"/>
</dbReference>
<protein>
    <submittedName>
        <fullName evidence="3">P-type conjugative transfer ATPase TrbB</fullName>
    </submittedName>
</protein>
<dbReference type="Proteomes" id="UP000464718">
    <property type="component" value="Plasmid pvpsd2016-4"/>
</dbReference>
<dbReference type="GO" id="GO:0005737">
    <property type="term" value="C:cytoplasm"/>
    <property type="evidence" value="ECO:0007669"/>
    <property type="project" value="InterPro"/>
</dbReference>
<proteinExistence type="inferred from homology"/>
<dbReference type="EMBL" id="CP034303">
    <property type="protein sequence ID" value="QHH13312.1"/>
    <property type="molecule type" value="Genomic_DNA"/>
</dbReference>
<keyword evidence="3" id="KW-0614">Plasmid</keyword>
<evidence type="ECO:0000313" key="3">
    <source>
        <dbReference type="EMBL" id="QHH13312.1"/>
    </source>
</evidence>
<dbReference type="NCBIfam" id="TIGR02782">
    <property type="entry name" value="TrbB_P"/>
    <property type="match status" value="1"/>
</dbReference>
<dbReference type="InterPro" id="IPR014149">
    <property type="entry name" value="Conjug-transfer_TrbB"/>
</dbReference>
<dbReference type="GO" id="GO:0016887">
    <property type="term" value="F:ATP hydrolysis activity"/>
    <property type="evidence" value="ECO:0007669"/>
    <property type="project" value="InterPro"/>
</dbReference>
<comment type="similarity">
    <text evidence="1">Belongs to the GSP E family.</text>
</comment>
<name>A0AAX1G1A0_VIBPH</name>
<evidence type="ECO:0000259" key="2">
    <source>
        <dbReference type="Pfam" id="PF00437"/>
    </source>
</evidence>
<dbReference type="RefSeq" id="WP_085576794.1">
    <property type="nucleotide sequence ID" value="NZ_CP034303.1"/>
</dbReference>
<dbReference type="InterPro" id="IPR027417">
    <property type="entry name" value="P-loop_NTPase"/>
</dbReference>
<geneLocation type="plasmid" evidence="4">
    <name>pvpsd2016-4</name>
</geneLocation>
<feature type="domain" description="Bacterial type II secretion system protein E" evidence="2">
    <location>
        <begin position="19"/>
        <end position="280"/>
    </location>
</feature>
<dbReference type="InterPro" id="IPR001482">
    <property type="entry name" value="T2SS/T4SS_dom"/>
</dbReference>
<dbReference type="GO" id="GO:0005524">
    <property type="term" value="F:ATP binding"/>
    <property type="evidence" value="ECO:0007669"/>
    <property type="project" value="InterPro"/>
</dbReference>
<dbReference type="PANTHER" id="PTHR30486">
    <property type="entry name" value="TWITCHING MOTILITY PROTEIN PILT"/>
    <property type="match status" value="1"/>
</dbReference>
<evidence type="ECO:0000313" key="4">
    <source>
        <dbReference type="Proteomes" id="UP000464718"/>
    </source>
</evidence>
<dbReference type="CDD" id="cd01130">
    <property type="entry name" value="VirB11-like_ATPase"/>
    <property type="match status" value="1"/>
</dbReference>
<accession>A0AAX1G1A0</accession>